<keyword evidence="2" id="KW-0614">Plasmid</keyword>
<accession>A0A2R4M972</accession>
<dbReference type="PROSITE" id="PS51257">
    <property type="entry name" value="PROKAR_LIPOPROTEIN"/>
    <property type="match status" value="1"/>
</dbReference>
<name>A0A2R4M972_9RHOB</name>
<geneLocation type="plasmid" evidence="3">
    <name>pcblh4d</name>
</geneLocation>
<feature type="signal peptide" evidence="1">
    <location>
        <begin position="1"/>
        <end position="25"/>
    </location>
</feature>
<dbReference type="InterPro" id="IPR023373">
    <property type="entry name" value="YmcC_sf"/>
</dbReference>
<dbReference type="EMBL" id="CP028476">
    <property type="protein sequence ID" value="AVW93592.1"/>
    <property type="molecule type" value="Genomic_DNA"/>
</dbReference>
<protein>
    <recommendedName>
        <fullName evidence="4">Group 4 capsule polysaccharide lipoprotein gfcB, YjbF</fullName>
    </recommendedName>
</protein>
<dbReference type="Pfam" id="PF11102">
    <property type="entry name" value="YjbF"/>
    <property type="match status" value="1"/>
</dbReference>
<evidence type="ECO:0008006" key="4">
    <source>
        <dbReference type="Google" id="ProtNLM"/>
    </source>
</evidence>
<reference evidence="2 3" key="1">
    <citation type="submission" date="2018-03" db="EMBL/GenBank/DDBJ databases">
        <title>The Complete Genome of Celeribacter baekdonensis strain LH4, a Thiosulfate-Oxidizing Alphaproteobacterium Isolated from Gulf of Mexico Continental Slope Sediments.</title>
        <authorList>
            <person name="Flood B.E."/>
            <person name="Bailey J.V."/>
            <person name="Leprich D."/>
        </authorList>
    </citation>
    <scope>NUCLEOTIDE SEQUENCE [LARGE SCALE GENOMIC DNA]</scope>
    <source>
        <strain evidence="2 3">LH4</strain>
        <plasmid evidence="3">Plasmid pcblh4d</plasmid>
    </source>
</reference>
<evidence type="ECO:0000256" key="1">
    <source>
        <dbReference type="SAM" id="SignalP"/>
    </source>
</evidence>
<keyword evidence="1" id="KW-0732">Signal</keyword>
<organism evidence="2 3">
    <name type="scientific">Celeribacter baekdonensis</name>
    <dbReference type="NCBI Taxonomy" id="875171"/>
    <lineage>
        <taxon>Bacteria</taxon>
        <taxon>Pseudomonadati</taxon>
        <taxon>Pseudomonadota</taxon>
        <taxon>Alphaproteobacteria</taxon>
        <taxon>Rhodobacterales</taxon>
        <taxon>Roseobacteraceae</taxon>
        <taxon>Celeribacter</taxon>
    </lineage>
</organism>
<dbReference type="KEGG" id="cbak:DA792_21370"/>
<proteinExistence type="predicted"/>
<dbReference type="AlphaFoldDB" id="A0A2R4M972"/>
<gene>
    <name evidence="2" type="ORF">DA792_21370</name>
</gene>
<dbReference type="SUPFAM" id="SSF159270">
    <property type="entry name" value="YmcC-like"/>
    <property type="match status" value="1"/>
</dbReference>
<sequence>MKGLAMTGRWIVVAAALMVTACSGATSNKVMGVLTGTKLGVSRVANPTFTALKQAGAPQKTISVQAQNLAANFYLWTTSTDGVGTWLTGNGATVSIKDGMIVGTRGFGADVLAADVSKTASLVRARREGYAERFMTLLSGNDQAYTVSFQCRVSNQGPWDLDLGGGAKKKTVLMQEDCRGYGESPRNLFWVDAKTNQIVQSRQWLNTTVGALITRDAG</sequence>
<dbReference type="InterPro" id="IPR021308">
    <property type="entry name" value="GfcB"/>
</dbReference>
<evidence type="ECO:0000313" key="2">
    <source>
        <dbReference type="EMBL" id="AVW93592.1"/>
    </source>
</evidence>
<feature type="chain" id="PRO_5015356148" description="Group 4 capsule polysaccharide lipoprotein gfcB, YjbF" evidence="1">
    <location>
        <begin position="26"/>
        <end position="218"/>
    </location>
</feature>
<dbReference type="Proteomes" id="UP000241447">
    <property type="component" value="Plasmid pCBLh4d"/>
</dbReference>
<dbReference type="Gene3D" id="2.40.360.10">
    <property type="entry name" value="YmcC-like"/>
    <property type="match status" value="1"/>
</dbReference>
<evidence type="ECO:0000313" key="3">
    <source>
        <dbReference type="Proteomes" id="UP000241447"/>
    </source>
</evidence>